<accession>A0A517L9Q0</accession>
<sequence>MSDRNSPVTANSAQPTTMSALEIITSKLLALIVRALTIPIGVATIMLAAIDLTDATPQYRPFLIALVFSLTYNIIDASLIIFEVWKSPSPIARTSLQRYQ</sequence>
<protein>
    <submittedName>
        <fullName evidence="2">Uncharacterized protein</fullName>
    </submittedName>
</protein>
<feature type="transmembrane region" description="Helical" evidence="1">
    <location>
        <begin position="28"/>
        <end position="50"/>
    </location>
</feature>
<keyword evidence="1" id="KW-1133">Transmembrane helix</keyword>
<feature type="transmembrane region" description="Helical" evidence="1">
    <location>
        <begin position="62"/>
        <end position="85"/>
    </location>
</feature>
<reference evidence="2 3" key="1">
    <citation type="submission" date="2019-07" db="EMBL/GenBank/DDBJ databases">
        <title>Finished genome of Venturia effusa.</title>
        <authorList>
            <person name="Young C.A."/>
            <person name="Cox M.P."/>
            <person name="Ganley A.R.D."/>
            <person name="David W.J."/>
        </authorList>
    </citation>
    <scope>NUCLEOTIDE SEQUENCE [LARGE SCALE GENOMIC DNA]</scope>
    <source>
        <strain evidence="3">albino</strain>
    </source>
</reference>
<evidence type="ECO:0000256" key="1">
    <source>
        <dbReference type="SAM" id="Phobius"/>
    </source>
</evidence>
<dbReference type="AlphaFoldDB" id="A0A517L9Q0"/>
<dbReference type="OrthoDB" id="10351802at2759"/>
<organism evidence="2 3">
    <name type="scientific">Venturia effusa</name>
    <dbReference type="NCBI Taxonomy" id="50376"/>
    <lineage>
        <taxon>Eukaryota</taxon>
        <taxon>Fungi</taxon>
        <taxon>Dikarya</taxon>
        <taxon>Ascomycota</taxon>
        <taxon>Pezizomycotina</taxon>
        <taxon>Dothideomycetes</taxon>
        <taxon>Pleosporomycetidae</taxon>
        <taxon>Venturiales</taxon>
        <taxon>Venturiaceae</taxon>
        <taxon>Venturia</taxon>
    </lineage>
</organism>
<name>A0A517L9Q0_9PEZI</name>
<evidence type="ECO:0000313" key="3">
    <source>
        <dbReference type="Proteomes" id="UP000316270"/>
    </source>
</evidence>
<keyword evidence="3" id="KW-1185">Reference proteome</keyword>
<evidence type="ECO:0000313" key="2">
    <source>
        <dbReference type="EMBL" id="QDS72356.1"/>
    </source>
</evidence>
<dbReference type="EMBL" id="CP042191">
    <property type="protein sequence ID" value="QDS72356.1"/>
    <property type="molecule type" value="Genomic_DNA"/>
</dbReference>
<proteinExistence type="predicted"/>
<gene>
    <name evidence="2" type="ORF">FKW77_008111</name>
</gene>
<keyword evidence="1" id="KW-0472">Membrane</keyword>
<keyword evidence="1" id="KW-0812">Transmembrane</keyword>
<dbReference type="Proteomes" id="UP000316270">
    <property type="component" value="Chromosome 7"/>
</dbReference>